<dbReference type="Gene3D" id="3.40.50.1980">
    <property type="entry name" value="Nitrogenase molybdenum iron protein domain"/>
    <property type="match status" value="2"/>
</dbReference>
<evidence type="ECO:0000259" key="2">
    <source>
        <dbReference type="PROSITE" id="PS50983"/>
    </source>
</evidence>
<dbReference type="STRING" id="908615.SAMN05421540_105186"/>
<dbReference type="NCBIfam" id="NF038402">
    <property type="entry name" value="TroA_like"/>
    <property type="match status" value="1"/>
</dbReference>
<protein>
    <submittedName>
        <fullName evidence="3">ABC-type Fe3+-hydroxamate transport system, substrate-binding protein</fullName>
    </submittedName>
</protein>
<evidence type="ECO:0000313" key="4">
    <source>
        <dbReference type="Proteomes" id="UP000198820"/>
    </source>
</evidence>
<dbReference type="Proteomes" id="UP000198820">
    <property type="component" value="Unassembled WGS sequence"/>
</dbReference>
<keyword evidence="1" id="KW-0732">Signal</keyword>
<feature type="domain" description="Fe/B12 periplasmic-binding" evidence="2">
    <location>
        <begin position="20"/>
        <end position="259"/>
    </location>
</feature>
<dbReference type="InterPro" id="IPR002491">
    <property type="entry name" value="ABC_transptr_periplasmic_BD"/>
</dbReference>
<sequence>MLKLKDQLGRSLHFSSLPKRIISLVPSLTELLVDVGLHKELVGVTKFCVHPEDIRTRAKIVGGTKQVKLHYIDQLKPDLIICSKEENTPEIVAELEKKYNVYVSDINTLDDAYSFFDDLGEMCNCSETTSELVHNIKFELTRYKKKTKDLPKLKITYFIWREPWMLVGGQTFIQHLFEQLGFINVYADQERYPEIELSDLKEADYYFLSTEPFPFKEKHKSELPVDASKIKIVDGEYFSWYGSRLLKAFRYFEKLRTNL</sequence>
<name>A0A1H4AY22_9FLAO</name>
<dbReference type="InterPro" id="IPR054828">
    <property type="entry name" value="Vit_B12_bind_prot"/>
</dbReference>
<dbReference type="Pfam" id="PF01497">
    <property type="entry name" value="Peripla_BP_2"/>
    <property type="match status" value="1"/>
</dbReference>
<evidence type="ECO:0000313" key="3">
    <source>
        <dbReference type="EMBL" id="SEA40770.1"/>
    </source>
</evidence>
<reference evidence="3 4" key="1">
    <citation type="submission" date="2016-10" db="EMBL/GenBank/DDBJ databases">
        <authorList>
            <person name="de Groot N.N."/>
        </authorList>
    </citation>
    <scope>NUCLEOTIDE SEQUENCE [LARGE SCALE GENOMIC DNA]</scope>
    <source>
        <strain evidence="3 4">DSM 23581</strain>
    </source>
</reference>
<proteinExistence type="predicted"/>
<evidence type="ECO:0000256" key="1">
    <source>
        <dbReference type="ARBA" id="ARBA00022729"/>
    </source>
</evidence>
<dbReference type="RefSeq" id="WP_093244097.1">
    <property type="nucleotide sequence ID" value="NZ_FNQF01000005.1"/>
</dbReference>
<dbReference type="EMBL" id="FNQF01000005">
    <property type="protein sequence ID" value="SEA40770.1"/>
    <property type="molecule type" value="Genomic_DNA"/>
</dbReference>
<organism evidence="3 4">
    <name type="scientific">Psychroflexus halocasei</name>
    <dbReference type="NCBI Taxonomy" id="908615"/>
    <lineage>
        <taxon>Bacteria</taxon>
        <taxon>Pseudomonadati</taxon>
        <taxon>Bacteroidota</taxon>
        <taxon>Flavobacteriia</taxon>
        <taxon>Flavobacteriales</taxon>
        <taxon>Flavobacteriaceae</taxon>
        <taxon>Psychroflexus</taxon>
    </lineage>
</organism>
<dbReference type="SUPFAM" id="SSF53807">
    <property type="entry name" value="Helical backbone' metal receptor"/>
    <property type="match status" value="1"/>
</dbReference>
<dbReference type="PANTHER" id="PTHR30535:SF35">
    <property type="entry name" value="PERIPLASMIC BINDING PROTEIN"/>
    <property type="match status" value="1"/>
</dbReference>
<accession>A0A1H4AY22</accession>
<keyword evidence="4" id="KW-1185">Reference proteome</keyword>
<dbReference type="InterPro" id="IPR050902">
    <property type="entry name" value="ABC_Transporter_SBP"/>
</dbReference>
<dbReference type="PROSITE" id="PS50983">
    <property type="entry name" value="FE_B12_PBP"/>
    <property type="match status" value="1"/>
</dbReference>
<dbReference type="PANTHER" id="PTHR30535">
    <property type="entry name" value="VITAMIN B12-BINDING PROTEIN"/>
    <property type="match status" value="1"/>
</dbReference>
<dbReference type="AlphaFoldDB" id="A0A1H4AY22"/>
<gene>
    <name evidence="3" type="ORF">SAMN05421540_105186</name>
</gene>